<dbReference type="Gene3D" id="3.40.50.1000">
    <property type="entry name" value="HAD superfamily/HAD-like"/>
    <property type="match status" value="2"/>
</dbReference>
<dbReference type="KEGG" id="hae:halTADL_2941"/>
<dbReference type="GeneID" id="35003706"/>
<dbReference type="PANTHER" id="PTHR19288:SF46">
    <property type="entry name" value="HALOACID DEHALOGENASE-LIKE HYDROLASE DOMAIN-CONTAINING PROTEIN 2"/>
    <property type="match status" value="1"/>
</dbReference>
<gene>
    <name evidence="1" type="ORF">SAMN05444271_102191</name>
</gene>
<dbReference type="InterPro" id="IPR023214">
    <property type="entry name" value="HAD_sf"/>
</dbReference>
<organism evidence="1 2">
    <name type="scientific">Halohasta litchfieldiae</name>
    <dbReference type="NCBI Taxonomy" id="1073996"/>
    <lineage>
        <taxon>Archaea</taxon>
        <taxon>Methanobacteriati</taxon>
        <taxon>Methanobacteriota</taxon>
        <taxon>Stenosarchaea group</taxon>
        <taxon>Halobacteria</taxon>
        <taxon>Halobacteriales</taxon>
        <taxon>Haloferacaceae</taxon>
        <taxon>Halohasta</taxon>
    </lineage>
</organism>
<dbReference type="InterPro" id="IPR006357">
    <property type="entry name" value="HAD-SF_hydro_IIA"/>
</dbReference>
<dbReference type="GO" id="GO:0005737">
    <property type="term" value="C:cytoplasm"/>
    <property type="evidence" value="ECO:0007669"/>
    <property type="project" value="TreeGrafter"/>
</dbReference>
<name>A0A1H6RGM0_9EURY</name>
<dbReference type="GO" id="GO:0016791">
    <property type="term" value="F:phosphatase activity"/>
    <property type="evidence" value="ECO:0007669"/>
    <property type="project" value="TreeGrafter"/>
</dbReference>
<dbReference type="PANTHER" id="PTHR19288">
    <property type="entry name" value="4-NITROPHENYLPHOSPHATASE-RELATED"/>
    <property type="match status" value="1"/>
</dbReference>
<accession>A0A1H6RGM0</accession>
<reference evidence="1 2" key="1">
    <citation type="submission" date="2016-10" db="EMBL/GenBank/DDBJ databases">
        <authorList>
            <person name="de Groot N.N."/>
        </authorList>
    </citation>
    <scope>NUCLEOTIDE SEQUENCE [LARGE SCALE GENOMIC DNA]</scope>
    <source>
        <strain evidence="1 2">DSM 22187</strain>
    </source>
</reference>
<dbReference type="AlphaFoldDB" id="A0A1H6RGM0"/>
<dbReference type="InterPro" id="IPR036412">
    <property type="entry name" value="HAD-like_sf"/>
</dbReference>
<dbReference type="OrthoDB" id="25155at2157"/>
<dbReference type="Pfam" id="PF13242">
    <property type="entry name" value="Hydrolase_like"/>
    <property type="match status" value="1"/>
</dbReference>
<keyword evidence="2" id="KW-1185">Reference proteome</keyword>
<sequence length="263" mass="27731">MSYRGIVLDVDGTVVRGNDPIPGASEGLAAVEAAGLKRVFLSNNPTKLPSAYEARFAKAGFDVDAEEVFTAGTITTEYLAAEHSADRLFVIADPGVDRQLLAADLTLTEDPAAADAVVVSMDREFDYDSLCDAIVALDEPIPFIGTDPDMVIPQNGPNIPGTGAMLHAVEGVTGKEVDVVCGKPSEFARQTVLDYLDLPAEDCLVVGDRLDTDIKLGSEAGMTTVLVRTGVTDDQTLAESPINPDYVLDSLAGMEAVLDGRVD</sequence>
<accession>A0A2H4Q5P6</accession>
<dbReference type="NCBIfam" id="TIGR01460">
    <property type="entry name" value="HAD-SF-IIA"/>
    <property type="match status" value="1"/>
</dbReference>
<dbReference type="Pfam" id="PF13344">
    <property type="entry name" value="Hydrolase_6"/>
    <property type="match status" value="1"/>
</dbReference>
<protein>
    <submittedName>
        <fullName evidence="1">4-nitrophenyl phosphatase</fullName>
    </submittedName>
</protein>
<dbReference type="EMBL" id="FNYR01000002">
    <property type="protein sequence ID" value="SEI54978.1"/>
    <property type="molecule type" value="Genomic_DNA"/>
</dbReference>
<evidence type="ECO:0000313" key="1">
    <source>
        <dbReference type="EMBL" id="SEI54978.1"/>
    </source>
</evidence>
<proteinExistence type="predicted"/>
<evidence type="ECO:0000313" key="2">
    <source>
        <dbReference type="Proteomes" id="UP000198888"/>
    </source>
</evidence>
<dbReference type="Proteomes" id="UP000198888">
    <property type="component" value="Unassembled WGS sequence"/>
</dbReference>
<dbReference type="STRING" id="1073996.SAMN05444271_102191"/>
<dbReference type="RefSeq" id="WP_089670947.1">
    <property type="nucleotide sequence ID" value="NZ_CP024845.1"/>
</dbReference>
<dbReference type="SUPFAM" id="SSF56784">
    <property type="entry name" value="HAD-like"/>
    <property type="match status" value="1"/>
</dbReference>